<feature type="binding site" evidence="4">
    <location>
        <position position="232"/>
    </location>
    <ligand>
        <name>D-glyceraldehyde 3-phosphate</name>
        <dbReference type="ChEBI" id="CHEBI:59776"/>
    </ligand>
</feature>
<reference evidence="10 11" key="1">
    <citation type="submission" date="2017-09" db="EMBL/GenBank/DDBJ databases">
        <title>Depth-based differentiation of microbial function through sediment-hosted aquifers and enrichment of novel symbionts in the deep terrestrial subsurface.</title>
        <authorList>
            <person name="Probst A.J."/>
            <person name="Ladd B."/>
            <person name="Jarett J.K."/>
            <person name="Geller-Mcgrath D.E."/>
            <person name="Sieber C.M."/>
            <person name="Emerson J.B."/>
            <person name="Anantharaman K."/>
            <person name="Thomas B.C."/>
            <person name="Malmstrom R."/>
            <person name="Stieglmeier M."/>
            <person name="Klingl A."/>
            <person name="Woyke T."/>
            <person name="Ryan C.M."/>
            <person name="Banfield J.F."/>
        </authorList>
    </citation>
    <scope>NUCLEOTIDE SEQUENCE [LARGE SCALE GENOMIC DNA]</scope>
    <source>
        <strain evidence="10">CG23_combo_of_CG06-09_8_20_14_all_40_13</strain>
    </source>
</reference>
<dbReference type="SUPFAM" id="SSF51735">
    <property type="entry name" value="NAD(P)-binding Rossmann-fold domains"/>
    <property type="match status" value="1"/>
</dbReference>
<comment type="similarity">
    <text evidence="1 7">Belongs to the glyceraldehyde-3-phosphate dehydrogenase family.</text>
</comment>
<dbReference type="EMBL" id="PCRM01000037">
    <property type="protein sequence ID" value="PIP21476.1"/>
    <property type="molecule type" value="Genomic_DNA"/>
</dbReference>
<evidence type="ECO:0000256" key="3">
    <source>
        <dbReference type="PIRSR" id="PIRSR000149-1"/>
    </source>
</evidence>
<dbReference type="Gene3D" id="3.30.360.10">
    <property type="entry name" value="Dihydrodipicolinate Reductase, domain 2"/>
    <property type="match status" value="1"/>
</dbReference>
<protein>
    <recommendedName>
        <fullName evidence="8">Glyceraldehyde-3-phosphate dehydrogenase</fullName>
        <ecNumber evidence="8">1.2.1.-</ecNumber>
    </recommendedName>
</protein>
<evidence type="ECO:0000256" key="6">
    <source>
        <dbReference type="PIRSR" id="PIRSR000149-4"/>
    </source>
</evidence>
<proteinExistence type="inferred from homology"/>
<feature type="binding site" evidence="5">
    <location>
        <position position="117"/>
    </location>
    <ligand>
        <name>NAD(+)</name>
        <dbReference type="ChEBI" id="CHEBI:57540"/>
    </ligand>
</feature>
<dbReference type="SUPFAM" id="SSF55347">
    <property type="entry name" value="Glyceraldehyde-3-phosphate dehydrogenase-like, C-terminal domain"/>
    <property type="match status" value="1"/>
</dbReference>
<dbReference type="CDD" id="cd18126">
    <property type="entry name" value="GAPDH_I_C"/>
    <property type="match status" value="1"/>
</dbReference>
<feature type="binding site" evidence="5">
    <location>
        <begin position="10"/>
        <end position="11"/>
    </location>
    <ligand>
        <name>NAD(+)</name>
        <dbReference type="ChEBI" id="CHEBI:57540"/>
    </ligand>
</feature>
<dbReference type="GO" id="GO:0016620">
    <property type="term" value="F:oxidoreductase activity, acting on the aldehyde or oxo group of donors, NAD or NADP as acceptor"/>
    <property type="evidence" value="ECO:0007669"/>
    <property type="project" value="InterPro"/>
</dbReference>
<dbReference type="Pfam" id="PF00044">
    <property type="entry name" value="Gp_dh_N"/>
    <property type="match status" value="1"/>
</dbReference>
<feature type="binding site" evidence="5">
    <location>
        <position position="31"/>
    </location>
    <ligand>
        <name>NAD(+)</name>
        <dbReference type="ChEBI" id="CHEBI:57540"/>
    </ligand>
</feature>
<evidence type="ECO:0000256" key="4">
    <source>
        <dbReference type="PIRSR" id="PIRSR000149-2"/>
    </source>
</evidence>
<feature type="site" description="Activates thiol group during catalysis" evidence="6">
    <location>
        <position position="178"/>
    </location>
</feature>
<keyword evidence="5" id="KW-0520">NAD</keyword>
<evidence type="ECO:0000256" key="7">
    <source>
        <dbReference type="RuleBase" id="RU000397"/>
    </source>
</evidence>
<dbReference type="PIRSF" id="PIRSF000149">
    <property type="entry name" value="GAP_DH"/>
    <property type="match status" value="1"/>
</dbReference>
<dbReference type="Proteomes" id="UP000231567">
    <property type="component" value="Unassembled WGS sequence"/>
</dbReference>
<dbReference type="Pfam" id="PF02800">
    <property type="entry name" value="Gp_dh_C"/>
    <property type="match status" value="1"/>
</dbReference>
<feature type="active site" description="Nucleophile" evidence="3">
    <location>
        <position position="151"/>
    </location>
</feature>
<dbReference type="EC" id="1.2.1.-" evidence="8"/>
<dbReference type="GO" id="GO:0050661">
    <property type="term" value="F:NADP binding"/>
    <property type="evidence" value="ECO:0007669"/>
    <property type="project" value="InterPro"/>
</dbReference>
<dbReference type="GO" id="GO:0006006">
    <property type="term" value="P:glucose metabolic process"/>
    <property type="evidence" value="ECO:0007669"/>
    <property type="project" value="InterPro"/>
</dbReference>
<evidence type="ECO:0000256" key="2">
    <source>
        <dbReference type="ARBA" id="ARBA00023002"/>
    </source>
</evidence>
<name>A0A2G9YQF9_9BACT</name>
<dbReference type="AlphaFoldDB" id="A0A2G9YQF9"/>
<dbReference type="PANTHER" id="PTHR43148">
    <property type="entry name" value="GLYCERALDEHYDE-3-PHOSPHATE DEHYDROGENASE 2"/>
    <property type="match status" value="1"/>
</dbReference>
<dbReference type="InterPro" id="IPR020830">
    <property type="entry name" value="GlycerAld_3-P_DH_AS"/>
</dbReference>
<organism evidence="10 11">
    <name type="scientific">Candidatus Nealsonbacteria bacterium CG23_combo_of_CG06-09_8_20_14_all_40_13</name>
    <dbReference type="NCBI Taxonomy" id="1974724"/>
    <lineage>
        <taxon>Bacteria</taxon>
        <taxon>Candidatus Nealsoniibacteriota</taxon>
    </lineage>
</organism>
<dbReference type="InterPro" id="IPR006424">
    <property type="entry name" value="Glyceraldehyde-3-P_DH_1"/>
</dbReference>
<dbReference type="GO" id="GO:0051287">
    <property type="term" value="F:NAD binding"/>
    <property type="evidence" value="ECO:0007669"/>
    <property type="project" value="InterPro"/>
</dbReference>
<dbReference type="PROSITE" id="PS00071">
    <property type="entry name" value="GAPDH"/>
    <property type="match status" value="1"/>
</dbReference>
<evidence type="ECO:0000256" key="8">
    <source>
        <dbReference type="RuleBase" id="RU361160"/>
    </source>
</evidence>
<dbReference type="SMART" id="SM00846">
    <property type="entry name" value="Gp_dh_N"/>
    <property type="match status" value="1"/>
</dbReference>
<dbReference type="PRINTS" id="PR00078">
    <property type="entry name" value="G3PDHDRGNASE"/>
</dbReference>
<feature type="domain" description="Glyceraldehyde 3-phosphate dehydrogenase NAD(P) binding" evidence="9">
    <location>
        <begin position="1"/>
        <end position="151"/>
    </location>
</feature>
<feature type="binding site" evidence="4">
    <location>
        <begin position="209"/>
        <end position="210"/>
    </location>
    <ligand>
        <name>D-glyceraldehyde 3-phosphate</name>
        <dbReference type="ChEBI" id="CHEBI:59776"/>
    </ligand>
</feature>
<accession>A0A2G9YQF9</accession>
<evidence type="ECO:0000259" key="9">
    <source>
        <dbReference type="SMART" id="SM00846"/>
    </source>
</evidence>
<dbReference type="NCBIfam" id="TIGR01534">
    <property type="entry name" value="GAPDH-I"/>
    <property type="match status" value="1"/>
</dbReference>
<dbReference type="InterPro" id="IPR020828">
    <property type="entry name" value="GlycerAld_3-P_DH_NAD(P)-bd"/>
</dbReference>
<dbReference type="InterPro" id="IPR036291">
    <property type="entry name" value="NAD(P)-bd_dom_sf"/>
</dbReference>
<evidence type="ECO:0000313" key="11">
    <source>
        <dbReference type="Proteomes" id="UP000231567"/>
    </source>
</evidence>
<gene>
    <name evidence="10" type="primary">gap</name>
    <name evidence="10" type="ORF">COX39_02690</name>
</gene>
<dbReference type="InterPro" id="IPR020831">
    <property type="entry name" value="GlycerAld/Erythrose_P_DH"/>
</dbReference>
<dbReference type="FunFam" id="3.40.50.720:FF:000001">
    <property type="entry name" value="Glyceraldehyde-3-phosphate dehydrogenase"/>
    <property type="match status" value="1"/>
</dbReference>
<sequence length="349" mass="38004">MNIAVNGFGRIGRTFFRAAYEKGLNVAAINDLGDPKTLAHLLKWDSTYGKFQGEIALKDNAIVVDDKEILFTQEKDPTMLPWKKMEVGIVIESTGIFTNFEDASKHLQAGAQYVVITAPAKGDQKVKTIVPGVNEDAFSPETDKVLSMASCTTNCLVPVAAVLDSVFGIEKALMSTIHSFTMDQVLQDAPHKDLRRARSALQSIIPTTTGATKATAEVLPSLKDKMNGLSFRVPTATVSVMDFVALLKQNVSVEALNNAFIQAAGEPKYQGAIAVVNEPLVSIDFKGNPNASIVDLSLTQVVGGNLVKIIAWYDNELGYSHRLVEFCKYIENKLKVTYEQNECAAKAEK</sequence>
<comment type="caution">
    <text evidence="10">The sequence shown here is derived from an EMBL/GenBank/DDBJ whole genome shotgun (WGS) entry which is preliminary data.</text>
</comment>
<evidence type="ECO:0000256" key="5">
    <source>
        <dbReference type="PIRSR" id="PIRSR000149-3"/>
    </source>
</evidence>
<feature type="binding site" evidence="5">
    <location>
        <position position="315"/>
    </location>
    <ligand>
        <name>NAD(+)</name>
        <dbReference type="ChEBI" id="CHEBI:57540"/>
    </ligand>
</feature>
<evidence type="ECO:0000313" key="10">
    <source>
        <dbReference type="EMBL" id="PIP21476.1"/>
    </source>
</evidence>
<keyword evidence="5" id="KW-0547">Nucleotide-binding</keyword>
<feature type="binding site" evidence="4">
    <location>
        <position position="181"/>
    </location>
    <ligand>
        <name>D-glyceraldehyde 3-phosphate</name>
        <dbReference type="ChEBI" id="CHEBI:59776"/>
    </ligand>
</feature>
<keyword evidence="2 8" id="KW-0560">Oxidoreductase</keyword>
<evidence type="ECO:0000256" key="1">
    <source>
        <dbReference type="ARBA" id="ARBA00007406"/>
    </source>
</evidence>
<feature type="binding site" evidence="4">
    <location>
        <begin position="150"/>
        <end position="152"/>
    </location>
    <ligand>
        <name>D-glyceraldehyde 3-phosphate</name>
        <dbReference type="ChEBI" id="CHEBI:59776"/>
    </ligand>
</feature>
<dbReference type="CDD" id="cd05214">
    <property type="entry name" value="GAPDH_I_N"/>
    <property type="match status" value="1"/>
</dbReference>
<dbReference type="FunFam" id="3.30.360.10:FF:000002">
    <property type="entry name" value="Glyceraldehyde-3-phosphate dehydrogenase"/>
    <property type="match status" value="1"/>
</dbReference>
<dbReference type="Gene3D" id="3.40.50.720">
    <property type="entry name" value="NAD(P)-binding Rossmann-like Domain"/>
    <property type="match status" value="1"/>
</dbReference>
<dbReference type="InterPro" id="IPR020829">
    <property type="entry name" value="GlycerAld_3-P_DH_cat"/>
</dbReference>